<protein>
    <recommendedName>
        <fullName evidence="4">Lipoprotein</fullName>
    </recommendedName>
</protein>
<evidence type="ECO:0000256" key="1">
    <source>
        <dbReference type="SAM" id="SignalP"/>
    </source>
</evidence>
<dbReference type="EMBL" id="JBHSGW010000009">
    <property type="protein sequence ID" value="MFC4739823.1"/>
    <property type="molecule type" value="Genomic_DNA"/>
</dbReference>
<feature type="chain" id="PRO_5046831662" description="Lipoprotein" evidence="1">
    <location>
        <begin position="19"/>
        <end position="115"/>
    </location>
</feature>
<evidence type="ECO:0000313" key="2">
    <source>
        <dbReference type="EMBL" id="MFC4739823.1"/>
    </source>
</evidence>
<name>A0ABV9P2M7_9FLAO</name>
<comment type="caution">
    <text evidence="2">The sequence shown here is derived from an EMBL/GenBank/DDBJ whole genome shotgun (WGS) entry which is preliminary data.</text>
</comment>
<evidence type="ECO:0008006" key="4">
    <source>
        <dbReference type="Google" id="ProtNLM"/>
    </source>
</evidence>
<feature type="signal peptide" evidence="1">
    <location>
        <begin position="1"/>
        <end position="18"/>
    </location>
</feature>
<organism evidence="2 3">
    <name type="scientific">Flavobacterium ponti</name>
    <dbReference type="NCBI Taxonomy" id="665133"/>
    <lineage>
        <taxon>Bacteria</taxon>
        <taxon>Pseudomonadati</taxon>
        <taxon>Bacteroidota</taxon>
        <taxon>Flavobacteriia</taxon>
        <taxon>Flavobacteriales</taxon>
        <taxon>Flavobacteriaceae</taxon>
        <taxon>Flavobacterium</taxon>
    </lineage>
</organism>
<keyword evidence="3" id="KW-1185">Reference proteome</keyword>
<proteinExistence type="predicted"/>
<dbReference type="RefSeq" id="WP_379739996.1">
    <property type="nucleotide sequence ID" value="NZ_JBHSGW010000009.1"/>
</dbReference>
<accession>A0ABV9P2M7</accession>
<keyword evidence="1" id="KW-0732">Signal</keyword>
<evidence type="ECO:0000313" key="3">
    <source>
        <dbReference type="Proteomes" id="UP001595885"/>
    </source>
</evidence>
<dbReference type="PROSITE" id="PS51257">
    <property type="entry name" value="PROKAR_LIPOPROTEIN"/>
    <property type="match status" value="1"/>
</dbReference>
<sequence>MNRKIKCLFFLILGILFAACQLEEDYLQNQDNNPNLGRYKMQYKKFDELILDTKIAPLIKNYPKKEEIISRKANRTIYAEENDFYIDTEQSVYIEDTASSYSSYTLLFIELKQKI</sequence>
<dbReference type="Proteomes" id="UP001595885">
    <property type="component" value="Unassembled WGS sequence"/>
</dbReference>
<gene>
    <name evidence="2" type="ORF">ACFO3U_07440</name>
</gene>
<reference evidence="3" key="1">
    <citation type="journal article" date="2019" name="Int. J. Syst. Evol. Microbiol.">
        <title>The Global Catalogue of Microorganisms (GCM) 10K type strain sequencing project: providing services to taxonomists for standard genome sequencing and annotation.</title>
        <authorList>
            <consortium name="The Broad Institute Genomics Platform"/>
            <consortium name="The Broad Institute Genome Sequencing Center for Infectious Disease"/>
            <person name="Wu L."/>
            <person name="Ma J."/>
        </authorList>
    </citation>
    <scope>NUCLEOTIDE SEQUENCE [LARGE SCALE GENOMIC DNA]</scope>
    <source>
        <strain evidence="3">CCUG 50349</strain>
    </source>
</reference>